<accession>A0ABP8Y1M6</accession>
<protein>
    <submittedName>
        <fullName evidence="2">Uncharacterized protein</fullName>
    </submittedName>
</protein>
<dbReference type="RefSeq" id="WP_345523700.1">
    <property type="nucleotide sequence ID" value="NZ_BAABKM010000004.1"/>
</dbReference>
<organism evidence="2 3">
    <name type="scientific">Nocardioides conyzicola</name>
    <dbReference type="NCBI Taxonomy" id="1651781"/>
    <lineage>
        <taxon>Bacteria</taxon>
        <taxon>Bacillati</taxon>
        <taxon>Actinomycetota</taxon>
        <taxon>Actinomycetes</taxon>
        <taxon>Propionibacteriales</taxon>
        <taxon>Nocardioidaceae</taxon>
        <taxon>Nocardioides</taxon>
    </lineage>
</organism>
<name>A0ABP8Y1M6_9ACTN</name>
<evidence type="ECO:0000313" key="2">
    <source>
        <dbReference type="EMBL" id="GAA4718187.1"/>
    </source>
</evidence>
<feature type="compositionally biased region" description="Basic and acidic residues" evidence="1">
    <location>
        <begin position="8"/>
        <end position="25"/>
    </location>
</feature>
<gene>
    <name evidence="2" type="ORF">GCM10023349_42630</name>
</gene>
<reference evidence="3" key="1">
    <citation type="journal article" date="2019" name="Int. J. Syst. Evol. Microbiol.">
        <title>The Global Catalogue of Microorganisms (GCM) 10K type strain sequencing project: providing services to taxonomists for standard genome sequencing and annotation.</title>
        <authorList>
            <consortium name="The Broad Institute Genomics Platform"/>
            <consortium name="The Broad Institute Genome Sequencing Center for Infectious Disease"/>
            <person name="Wu L."/>
            <person name="Ma J."/>
        </authorList>
    </citation>
    <scope>NUCLEOTIDE SEQUENCE [LARGE SCALE GENOMIC DNA]</scope>
    <source>
        <strain evidence="3">JCM 18531</strain>
    </source>
</reference>
<proteinExistence type="predicted"/>
<dbReference type="EMBL" id="BAABKM010000004">
    <property type="protein sequence ID" value="GAA4718187.1"/>
    <property type="molecule type" value="Genomic_DNA"/>
</dbReference>
<sequence length="57" mass="6464">MTDGASPLHREIDDELDRLRMSGDRDGDDEPELVPFATRLTILHDAVVASEEREKSR</sequence>
<evidence type="ECO:0000313" key="3">
    <source>
        <dbReference type="Proteomes" id="UP001499974"/>
    </source>
</evidence>
<feature type="region of interest" description="Disordered" evidence="1">
    <location>
        <begin position="1"/>
        <end position="33"/>
    </location>
</feature>
<dbReference type="Proteomes" id="UP001499974">
    <property type="component" value="Unassembled WGS sequence"/>
</dbReference>
<comment type="caution">
    <text evidence="2">The sequence shown here is derived from an EMBL/GenBank/DDBJ whole genome shotgun (WGS) entry which is preliminary data.</text>
</comment>
<keyword evidence="3" id="KW-1185">Reference proteome</keyword>
<evidence type="ECO:0000256" key="1">
    <source>
        <dbReference type="SAM" id="MobiDB-lite"/>
    </source>
</evidence>